<gene>
    <name evidence="2" type="ORF">ACFOZ7_08825</name>
</gene>
<dbReference type="GeneID" id="71853739"/>
<organism evidence="2 3">
    <name type="scientific">Natribaculum luteum</name>
    <dbReference type="NCBI Taxonomy" id="1586232"/>
    <lineage>
        <taxon>Archaea</taxon>
        <taxon>Methanobacteriati</taxon>
        <taxon>Methanobacteriota</taxon>
        <taxon>Stenosarchaea group</taxon>
        <taxon>Halobacteria</taxon>
        <taxon>Halobacteriales</taxon>
        <taxon>Natrialbaceae</taxon>
        <taxon>Natribaculum</taxon>
    </lineage>
</organism>
<dbReference type="InterPro" id="IPR038695">
    <property type="entry name" value="Saro_0823-like_sf"/>
</dbReference>
<feature type="region of interest" description="Disordered" evidence="1">
    <location>
        <begin position="22"/>
        <end position="42"/>
    </location>
</feature>
<dbReference type="RefSeq" id="WP_246974267.1">
    <property type="nucleotide sequence ID" value="NZ_CP095397.1"/>
</dbReference>
<reference evidence="2 3" key="1">
    <citation type="journal article" date="2014" name="Int. J. Syst. Evol. Microbiol.">
        <title>Complete genome sequence of Corynebacterium casei LMG S-19264T (=DSM 44701T), isolated from a smear-ripened cheese.</title>
        <authorList>
            <consortium name="US DOE Joint Genome Institute (JGI-PGF)"/>
            <person name="Walter F."/>
            <person name="Albersmeier A."/>
            <person name="Kalinowski J."/>
            <person name="Ruckert C."/>
        </authorList>
    </citation>
    <scope>NUCLEOTIDE SEQUENCE [LARGE SCALE GENOMIC DNA]</scope>
    <source>
        <strain evidence="2 3">IBRC-M 10912</strain>
    </source>
</reference>
<proteinExistence type="predicted"/>
<dbReference type="Proteomes" id="UP001595821">
    <property type="component" value="Unassembled WGS sequence"/>
</dbReference>
<accession>A0ABD5NYA3</accession>
<protein>
    <submittedName>
        <fullName evidence="2">DUF192 domain-containing protein</fullName>
    </submittedName>
</protein>
<comment type="caution">
    <text evidence="2">The sequence shown here is derived from an EMBL/GenBank/DDBJ whole genome shotgun (WGS) entry which is preliminary data.</text>
</comment>
<dbReference type="PANTHER" id="PTHR37953:SF1">
    <property type="entry name" value="UPF0127 PROTEIN MJ1496"/>
    <property type="match status" value="1"/>
</dbReference>
<evidence type="ECO:0000256" key="1">
    <source>
        <dbReference type="SAM" id="MobiDB-lite"/>
    </source>
</evidence>
<dbReference type="Gene3D" id="2.60.120.1140">
    <property type="entry name" value="Protein of unknown function DUF192"/>
    <property type="match status" value="1"/>
</dbReference>
<name>A0ABD5NYA3_9EURY</name>
<sequence length="175" mass="19026">MRPSAFTLVLVLSVALAGCSQPIVGDDPPNDTDGAADVTNSTDENATATFVTDEGNATVSLEVADTSEERTRGLMYRESLPDDHGMVFVYDDADDRSFWMKNTYVPLDMIFVAPNGTVLNVEHAEPEPNTSTADLESYESDGPAQYVVELERGFANRTGVDAGAEIVFHDDLRDR</sequence>
<dbReference type="InterPro" id="IPR003795">
    <property type="entry name" value="DUF192"/>
</dbReference>
<dbReference type="AlphaFoldDB" id="A0ABD5NYA3"/>
<evidence type="ECO:0000313" key="2">
    <source>
        <dbReference type="EMBL" id="MFC4247099.1"/>
    </source>
</evidence>
<dbReference type="PANTHER" id="PTHR37953">
    <property type="entry name" value="UPF0127 PROTEIN MJ1496"/>
    <property type="match status" value="1"/>
</dbReference>
<dbReference type="Pfam" id="PF02643">
    <property type="entry name" value="DUF192"/>
    <property type="match status" value="1"/>
</dbReference>
<evidence type="ECO:0000313" key="3">
    <source>
        <dbReference type="Proteomes" id="UP001595821"/>
    </source>
</evidence>
<dbReference type="EMBL" id="JBHSDJ010000029">
    <property type="protein sequence ID" value="MFC4247099.1"/>
    <property type="molecule type" value="Genomic_DNA"/>
</dbReference>
<dbReference type="PROSITE" id="PS51257">
    <property type="entry name" value="PROKAR_LIPOPROTEIN"/>
    <property type="match status" value="1"/>
</dbReference>